<dbReference type="Proteomes" id="UP000198210">
    <property type="component" value="Chromosome I"/>
</dbReference>
<accession>A0A1C5HKS2</accession>
<keyword evidence="1" id="KW-0812">Transmembrane</keyword>
<evidence type="ECO:0000313" key="3">
    <source>
        <dbReference type="Proteomes" id="UP000198210"/>
    </source>
</evidence>
<organism evidence="2 3">
    <name type="scientific">Micromonospora siamensis</name>
    <dbReference type="NCBI Taxonomy" id="299152"/>
    <lineage>
        <taxon>Bacteria</taxon>
        <taxon>Bacillati</taxon>
        <taxon>Actinomycetota</taxon>
        <taxon>Actinomycetes</taxon>
        <taxon>Micromonosporales</taxon>
        <taxon>Micromonosporaceae</taxon>
        <taxon>Micromonospora</taxon>
    </lineage>
</organism>
<keyword evidence="1" id="KW-1133">Transmembrane helix</keyword>
<dbReference type="EMBL" id="LT607751">
    <property type="protein sequence ID" value="SCG46614.1"/>
    <property type="molecule type" value="Genomic_DNA"/>
</dbReference>
<feature type="transmembrane region" description="Helical" evidence="1">
    <location>
        <begin position="29"/>
        <end position="49"/>
    </location>
</feature>
<keyword evidence="1" id="KW-0472">Membrane</keyword>
<gene>
    <name evidence="2" type="ORF">GA0074704_1919</name>
</gene>
<feature type="transmembrane region" description="Helical" evidence="1">
    <location>
        <begin position="125"/>
        <end position="141"/>
    </location>
</feature>
<keyword evidence="3" id="KW-1185">Reference proteome</keyword>
<name>A0A1C5HKS2_9ACTN</name>
<protein>
    <submittedName>
        <fullName evidence="2">Uncharacterized protein</fullName>
    </submittedName>
</protein>
<reference evidence="2 3" key="1">
    <citation type="submission" date="2016-06" db="EMBL/GenBank/DDBJ databases">
        <authorList>
            <person name="Kjaerup R.B."/>
            <person name="Dalgaard T.S."/>
            <person name="Juul-Madsen H.R."/>
        </authorList>
    </citation>
    <scope>NUCLEOTIDE SEQUENCE [LARGE SCALE GENOMIC DNA]</scope>
    <source>
        <strain evidence="2 3">DSM 45097</strain>
    </source>
</reference>
<feature type="transmembrane region" description="Helical" evidence="1">
    <location>
        <begin position="101"/>
        <end position="119"/>
    </location>
</feature>
<dbReference type="AlphaFoldDB" id="A0A1C5HKS2"/>
<proteinExistence type="predicted"/>
<sequence>MVAVALAVGLPALMVALMALDSREVTGRGVLTVFLLTLIPAALGAAIALEYGRRRPDRLDWSPITGAAPAARQALRAGHTDDPRVDALARKEAQRRLGERWLIWIFGTVALSQVVGAIGGRPSRVLLAVLSVGLWSVYAWQRRRGLREARAYLARPAEGVAATPPVESVPGPEHPA</sequence>
<evidence type="ECO:0000313" key="2">
    <source>
        <dbReference type="EMBL" id="SCG46614.1"/>
    </source>
</evidence>
<evidence type="ECO:0000256" key="1">
    <source>
        <dbReference type="SAM" id="Phobius"/>
    </source>
</evidence>